<comment type="subunit">
    <text evidence="3">F-type ATPases have 2 components, CF(1) - the catalytic core - and CF(0) - the membrane proton channel.</text>
</comment>
<keyword evidence="9 12" id="KW-0406">Ion transport</keyword>
<feature type="transmembrane region" description="Helical" evidence="13">
    <location>
        <begin position="12"/>
        <end position="36"/>
    </location>
</feature>
<dbReference type="GO" id="GO:0015986">
    <property type="term" value="P:proton motive force-driven ATP synthesis"/>
    <property type="evidence" value="ECO:0007669"/>
    <property type="project" value="InterPro"/>
</dbReference>
<reference evidence="14" key="1">
    <citation type="submission" date="2012-06" db="EMBL/GenBank/DDBJ databases">
        <title>Mitogenomics of the Coleoptera under dense taxon sampling.</title>
        <authorList>
            <person name="Timmermans M.J.T.N."/>
            <person name="Lim J."/>
            <person name="Dodsworth S."/>
            <person name="Haran J."/>
            <person name="Ahrens D."/>
            <person name="Bocak L."/>
            <person name="London A."/>
            <person name="Culverwell L."/>
            <person name="Vogler A.P."/>
        </authorList>
    </citation>
    <scope>NUCLEOTIDE SEQUENCE</scope>
</reference>
<comment type="subcellular location">
    <subcellularLocation>
        <location evidence="1 12">Mitochondrion membrane</location>
        <topology evidence="1 12">Single-pass membrane protein</topology>
    </subcellularLocation>
</comment>
<accession>A0A0S2MP89</accession>
<dbReference type="GO" id="GO:0031966">
    <property type="term" value="C:mitochondrial membrane"/>
    <property type="evidence" value="ECO:0007669"/>
    <property type="project" value="UniProtKB-SubCell"/>
</dbReference>
<dbReference type="AlphaFoldDB" id="A0A0S2MP89"/>
<protein>
    <recommendedName>
        <fullName evidence="12">ATP synthase complex subunit 8</fullName>
    </recommendedName>
</protein>
<evidence type="ECO:0000256" key="5">
    <source>
        <dbReference type="ARBA" id="ARBA00022547"/>
    </source>
</evidence>
<evidence type="ECO:0000256" key="7">
    <source>
        <dbReference type="ARBA" id="ARBA00022781"/>
    </source>
</evidence>
<evidence type="ECO:0000256" key="3">
    <source>
        <dbReference type="ARBA" id="ARBA00011291"/>
    </source>
</evidence>
<proteinExistence type="inferred from homology"/>
<evidence type="ECO:0000256" key="9">
    <source>
        <dbReference type="ARBA" id="ARBA00023065"/>
    </source>
</evidence>
<dbReference type="InterPro" id="IPR001421">
    <property type="entry name" value="ATP8_metazoa"/>
</dbReference>
<sequence>MPQMAPLNWLMLLIYMIMIFFLINSITYFLTSSSLINSSNFKNNKKLYIWKW</sequence>
<keyword evidence="4 12" id="KW-0813">Transport</keyword>
<name>A0A0S2MP89_9CUCU</name>
<keyword evidence="6 12" id="KW-0812">Transmembrane</keyword>
<keyword evidence="10 12" id="KW-0496">Mitochondrion</keyword>
<evidence type="ECO:0000256" key="1">
    <source>
        <dbReference type="ARBA" id="ARBA00004304"/>
    </source>
</evidence>
<keyword evidence="11 13" id="KW-0472">Membrane</keyword>
<evidence type="ECO:0000256" key="2">
    <source>
        <dbReference type="ARBA" id="ARBA00008892"/>
    </source>
</evidence>
<keyword evidence="7 12" id="KW-0375">Hydrogen ion transport</keyword>
<keyword evidence="8 13" id="KW-1133">Transmembrane helix</keyword>
<evidence type="ECO:0000256" key="13">
    <source>
        <dbReference type="SAM" id="Phobius"/>
    </source>
</evidence>
<organism evidence="14">
    <name type="scientific">Aderidae sp. GENSP01</name>
    <dbReference type="NCBI Taxonomy" id="1205532"/>
    <lineage>
        <taxon>Eukaryota</taxon>
        <taxon>Metazoa</taxon>
        <taxon>Ecdysozoa</taxon>
        <taxon>Arthropoda</taxon>
        <taxon>Hexapoda</taxon>
        <taxon>Insecta</taxon>
        <taxon>Pterygota</taxon>
        <taxon>Neoptera</taxon>
        <taxon>Endopterygota</taxon>
        <taxon>Coleoptera</taxon>
        <taxon>Polyphaga</taxon>
        <taxon>Cucujiformia</taxon>
        <taxon>Aderidae</taxon>
    </lineage>
</organism>
<dbReference type="Pfam" id="PF00895">
    <property type="entry name" value="ATP-synt_8"/>
    <property type="match status" value="1"/>
</dbReference>
<gene>
    <name evidence="14" type="primary">atp8</name>
</gene>
<dbReference type="GO" id="GO:0015078">
    <property type="term" value="F:proton transmembrane transporter activity"/>
    <property type="evidence" value="ECO:0007669"/>
    <property type="project" value="InterPro"/>
</dbReference>
<evidence type="ECO:0000256" key="11">
    <source>
        <dbReference type="ARBA" id="ARBA00023136"/>
    </source>
</evidence>
<evidence type="ECO:0000256" key="6">
    <source>
        <dbReference type="ARBA" id="ARBA00022692"/>
    </source>
</evidence>
<geneLocation type="mitochondrion" evidence="14"/>
<comment type="similarity">
    <text evidence="2 12">Belongs to the ATPase protein 8 family.</text>
</comment>
<evidence type="ECO:0000256" key="10">
    <source>
        <dbReference type="ARBA" id="ARBA00023128"/>
    </source>
</evidence>
<evidence type="ECO:0000256" key="4">
    <source>
        <dbReference type="ARBA" id="ARBA00022448"/>
    </source>
</evidence>
<evidence type="ECO:0000256" key="8">
    <source>
        <dbReference type="ARBA" id="ARBA00022989"/>
    </source>
</evidence>
<evidence type="ECO:0000256" key="12">
    <source>
        <dbReference type="RuleBase" id="RU003661"/>
    </source>
</evidence>
<evidence type="ECO:0000313" key="14">
    <source>
        <dbReference type="EMBL" id="ALO76543.1"/>
    </source>
</evidence>
<dbReference type="GO" id="GO:0045259">
    <property type="term" value="C:proton-transporting ATP synthase complex"/>
    <property type="evidence" value="ECO:0007669"/>
    <property type="project" value="UniProtKB-KW"/>
</dbReference>
<dbReference type="EMBL" id="JX412763">
    <property type="protein sequence ID" value="ALO76543.1"/>
    <property type="molecule type" value="Genomic_DNA"/>
</dbReference>
<keyword evidence="5 12" id="KW-0138">CF(0)</keyword>